<comment type="caution">
    <text evidence="2">The sequence shown here is derived from an EMBL/GenBank/DDBJ whole genome shotgun (WGS) entry which is preliminary data.</text>
</comment>
<sequence length="69" mass="7911">MELGATLRMGRPTKGTPSEGKTPALPVRLPAAIRIEMRHRVKNHEADSESELVRRALVEYFEHHPARRR</sequence>
<accession>A0A1X1UVK8</accession>
<evidence type="ECO:0008006" key="4">
    <source>
        <dbReference type="Google" id="ProtNLM"/>
    </source>
</evidence>
<name>A0A1X1UVK8_MYCGS</name>
<evidence type="ECO:0000256" key="1">
    <source>
        <dbReference type="SAM" id="MobiDB-lite"/>
    </source>
</evidence>
<organism evidence="2 3">
    <name type="scientific">Mycobacterium gastri</name>
    <dbReference type="NCBI Taxonomy" id="1777"/>
    <lineage>
        <taxon>Bacteria</taxon>
        <taxon>Bacillati</taxon>
        <taxon>Actinomycetota</taxon>
        <taxon>Actinomycetes</taxon>
        <taxon>Mycobacteriales</taxon>
        <taxon>Mycobacteriaceae</taxon>
        <taxon>Mycobacterium</taxon>
    </lineage>
</organism>
<evidence type="ECO:0000313" key="2">
    <source>
        <dbReference type="EMBL" id="ORV60728.1"/>
    </source>
</evidence>
<dbReference type="EMBL" id="LQOX01000146">
    <property type="protein sequence ID" value="ORV60728.1"/>
    <property type="molecule type" value="Genomic_DNA"/>
</dbReference>
<dbReference type="Proteomes" id="UP000193738">
    <property type="component" value="Unassembled WGS sequence"/>
</dbReference>
<proteinExistence type="predicted"/>
<protein>
    <recommendedName>
        <fullName evidence="4">Ribbon-helix-helix protein CopG domain-containing protein</fullName>
    </recommendedName>
</protein>
<reference evidence="2 3" key="1">
    <citation type="submission" date="2016-01" db="EMBL/GenBank/DDBJ databases">
        <title>The new phylogeny of the genus Mycobacterium.</title>
        <authorList>
            <person name="Tarcisio F."/>
            <person name="Conor M."/>
            <person name="Antonella G."/>
            <person name="Elisabetta G."/>
            <person name="Giulia F.S."/>
            <person name="Sara T."/>
            <person name="Anna F."/>
            <person name="Clotilde B."/>
            <person name="Roberto B."/>
            <person name="Veronica D.S."/>
            <person name="Fabio R."/>
            <person name="Monica P."/>
            <person name="Olivier J."/>
            <person name="Enrico T."/>
            <person name="Nicola S."/>
        </authorList>
    </citation>
    <scope>NUCLEOTIDE SEQUENCE [LARGE SCALE GENOMIC DNA]</scope>
    <source>
        <strain evidence="2 3">DSM 43505</strain>
    </source>
</reference>
<feature type="region of interest" description="Disordered" evidence="1">
    <location>
        <begin position="1"/>
        <end position="25"/>
    </location>
</feature>
<dbReference type="AlphaFoldDB" id="A0A1X1UVK8"/>
<gene>
    <name evidence="2" type="ORF">AWC07_17905</name>
</gene>
<evidence type="ECO:0000313" key="3">
    <source>
        <dbReference type="Proteomes" id="UP000193738"/>
    </source>
</evidence>
<keyword evidence="3" id="KW-1185">Reference proteome</keyword>